<sequence length="146" mass="16287">MFSHITIGTNDLARAEAFYSHVLSPLGAVLVHRDERYVGYCTGGLTPDGRPRRPMFWVCLPYDGRAATVGNGTHVAFLTEARALVDAVYSIALESGARDEGRPGLRPQYHEHYYGAYFRDMDGNKIQICCHAEDAPRRTSPGERTR</sequence>
<dbReference type="RefSeq" id="WP_394821159.1">
    <property type="nucleotide sequence ID" value="NZ_CP089984.1"/>
</dbReference>
<dbReference type="PANTHER" id="PTHR35006">
    <property type="entry name" value="GLYOXALASE FAMILY PROTEIN (AFU_ORTHOLOGUE AFUA_5G14830)"/>
    <property type="match status" value="1"/>
</dbReference>
<evidence type="ECO:0000313" key="3">
    <source>
        <dbReference type="Proteomes" id="UP001370348"/>
    </source>
</evidence>
<dbReference type="Pfam" id="PF00903">
    <property type="entry name" value="Glyoxalase"/>
    <property type="match status" value="1"/>
</dbReference>
<dbReference type="Gene3D" id="3.10.180.10">
    <property type="entry name" value="2,3-Dihydroxybiphenyl 1,2-Dioxygenase, domain 1"/>
    <property type="match status" value="1"/>
</dbReference>
<keyword evidence="3" id="KW-1185">Reference proteome</keyword>
<proteinExistence type="predicted"/>
<accession>A0ABZ2LKR6</accession>
<dbReference type="InterPro" id="IPR037523">
    <property type="entry name" value="VOC_core"/>
</dbReference>
<dbReference type="SUPFAM" id="SSF54593">
    <property type="entry name" value="Glyoxalase/Bleomycin resistance protein/Dihydroxybiphenyl dioxygenase"/>
    <property type="match status" value="1"/>
</dbReference>
<organism evidence="2 3">
    <name type="scientific">Pendulispora albinea</name>
    <dbReference type="NCBI Taxonomy" id="2741071"/>
    <lineage>
        <taxon>Bacteria</taxon>
        <taxon>Pseudomonadati</taxon>
        <taxon>Myxococcota</taxon>
        <taxon>Myxococcia</taxon>
        <taxon>Myxococcales</taxon>
        <taxon>Sorangiineae</taxon>
        <taxon>Pendulisporaceae</taxon>
        <taxon>Pendulispora</taxon>
    </lineage>
</organism>
<dbReference type="Proteomes" id="UP001370348">
    <property type="component" value="Chromosome"/>
</dbReference>
<feature type="domain" description="VOC" evidence="1">
    <location>
        <begin position="1"/>
        <end position="131"/>
    </location>
</feature>
<protein>
    <submittedName>
        <fullName evidence="2">VOC family protein</fullName>
    </submittedName>
</protein>
<dbReference type="PROSITE" id="PS51819">
    <property type="entry name" value="VOC"/>
    <property type="match status" value="1"/>
</dbReference>
<dbReference type="PANTHER" id="PTHR35006:SF1">
    <property type="entry name" value="BLL2941 PROTEIN"/>
    <property type="match status" value="1"/>
</dbReference>
<dbReference type="InterPro" id="IPR029068">
    <property type="entry name" value="Glyas_Bleomycin-R_OHBP_Dase"/>
</dbReference>
<evidence type="ECO:0000259" key="1">
    <source>
        <dbReference type="PROSITE" id="PS51819"/>
    </source>
</evidence>
<dbReference type="EMBL" id="CP089984">
    <property type="protein sequence ID" value="WXB11539.1"/>
    <property type="molecule type" value="Genomic_DNA"/>
</dbReference>
<reference evidence="2 3" key="1">
    <citation type="submission" date="2021-12" db="EMBL/GenBank/DDBJ databases">
        <title>Discovery of the Pendulisporaceae a myxobacterial family with distinct sporulation behavior and unique specialized metabolism.</title>
        <authorList>
            <person name="Garcia R."/>
            <person name="Popoff A."/>
            <person name="Bader C.D."/>
            <person name="Loehr J."/>
            <person name="Walesch S."/>
            <person name="Walt C."/>
            <person name="Boldt J."/>
            <person name="Bunk B."/>
            <person name="Haeckl F.J.F.P.J."/>
            <person name="Gunesch A.P."/>
            <person name="Birkelbach J."/>
            <person name="Nuebel U."/>
            <person name="Pietschmann T."/>
            <person name="Bach T."/>
            <person name="Mueller R."/>
        </authorList>
    </citation>
    <scope>NUCLEOTIDE SEQUENCE [LARGE SCALE GENOMIC DNA]</scope>
    <source>
        <strain evidence="2 3">MSr11954</strain>
    </source>
</reference>
<evidence type="ECO:0000313" key="2">
    <source>
        <dbReference type="EMBL" id="WXB11539.1"/>
    </source>
</evidence>
<dbReference type="CDD" id="cd07262">
    <property type="entry name" value="VOC_like"/>
    <property type="match status" value="1"/>
</dbReference>
<name>A0ABZ2LKR6_9BACT</name>
<gene>
    <name evidence="2" type="ORF">LZC94_27210</name>
</gene>
<dbReference type="InterPro" id="IPR004360">
    <property type="entry name" value="Glyas_Fos-R_dOase_dom"/>
</dbReference>